<dbReference type="Proteomes" id="UP001272097">
    <property type="component" value="Unassembled WGS sequence"/>
</dbReference>
<feature type="compositionally biased region" description="Basic and acidic residues" evidence="1">
    <location>
        <begin position="215"/>
        <end position="229"/>
    </location>
</feature>
<name>A0ABU4WXQ8_9HYPH</name>
<organism evidence="2 3">
    <name type="scientific">Mesorhizobium australafricanum</name>
    <dbReference type="NCBI Taxonomy" id="3072311"/>
    <lineage>
        <taxon>Bacteria</taxon>
        <taxon>Pseudomonadati</taxon>
        <taxon>Pseudomonadota</taxon>
        <taxon>Alphaproteobacteria</taxon>
        <taxon>Hyphomicrobiales</taxon>
        <taxon>Phyllobacteriaceae</taxon>
        <taxon>Mesorhizobium</taxon>
    </lineage>
</organism>
<dbReference type="EMBL" id="JAVIIS010000013">
    <property type="protein sequence ID" value="MDX8440286.1"/>
    <property type="molecule type" value="Genomic_DNA"/>
</dbReference>
<protein>
    <submittedName>
        <fullName evidence="2">Uncharacterized protein</fullName>
    </submittedName>
</protein>
<evidence type="ECO:0000313" key="2">
    <source>
        <dbReference type="EMBL" id="MDX8440286.1"/>
    </source>
</evidence>
<feature type="region of interest" description="Disordered" evidence="1">
    <location>
        <begin position="202"/>
        <end position="229"/>
    </location>
</feature>
<dbReference type="RefSeq" id="WP_320214203.1">
    <property type="nucleotide sequence ID" value="NZ_JAVIIS010000013.1"/>
</dbReference>
<keyword evidence="3" id="KW-1185">Reference proteome</keyword>
<gene>
    <name evidence="2" type="ORF">RFM51_11850</name>
</gene>
<sequence>MTEPFDLSISSADYLALARRHHRAGTSRLTEELAWMLDDETYDCGLNKEHVAILVDSRNWSAAVRNENRLARVFLDARINQKGNAEIGWAMGDHDILYDEDFLARYVNAARTHDTVPWRSLGELMWWKGYEMMASLATLRQSPSATVLLYAHAARLNDLAAHLAQHVTLVAAVKLHFTYDQDRLSSVNFVPNIPPERLREMTQDRRRRTAQGLREAVERMAKFDPEVPE</sequence>
<accession>A0ABU4WXQ8</accession>
<evidence type="ECO:0000313" key="3">
    <source>
        <dbReference type="Proteomes" id="UP001272097"/>
    </source>
</evidence>
<evidence type="ECO:0000256" key="1">
    <source>
        <dbReference type="SAM" id="MobiDB-lite"/>
    </source>
</evidence>
<proteinExistence type="predicted"/>
<comment type="caution">
    <text evidence="2">The sequence shown here is derived from an EMBL/GenBank/DDBJ whole genome shotgun (WGS) entry which is preliminary data.</text>
</comment>
<reference evidence="2 3" key="1">
    <citation type="submission" date="2023-08" db="EMBL/GenBank/DDBJ databases">
        <title>Implementing the SeqCode for naming new Mesorhizobium species isolated from Vachellia karroo root nodules.</title>
        <authorList>
            <person name="Van Lill M."/>
        </authorList>
    </citation>
    <scope>NUCLEOTIDE SEQUENCE [LARGE SCALE GENOMIC DNA]</scope>
    <source>
        <strain evidence="2 3">VK3E</strain>
    </source>
</reference>